<keyword evidence="3" id="KW-1185">Reference proteome</keyword>
<feature type="domain" description="HD/PDEase" evidence="1">
    <location>
        <begin position="55"/>
        <end position="204"/>
    </location>
</feature>
<gene>
    <name evidence="2" type="ORF">SELMODRAFT_230378</name>
</gene>
<dbReference type="Pfam" id="PF01966">
    <property type="entry name" value="HD"/>
    <property type="match status" value="1"/>
</dbReference>
<dbReference type="Proteomes" id="UP000001514">
    <property type="component" value="Unassembled WGS sequence"/>
</dbReference>
<proteinExistence type="predicted"/>
<dbReference type="SMART" id="SM00471">
    <property type="entry name" value="HDc"/>
    <property type="match status" value="1"/>
</dbReference>
<dbReference type="eggNOG" id="KOG2681">
    <property type="taxonomic scope" value="Eukaryota"/>
</dbReference>
<dbReference type="OrthoDB" id="9991235at2759"/>
<evidence type="ECO:0000259" key="1">
    <source>
        <dbReference type="SMART" id="SM00471"/>
    </source>
</evidence>
<dbReference type="GO" id="GO:0006203">
    <property type="term" value="P:dGTP catabolic process"/>
    <property type="evidence" value="ECO:0000318"/>
    <property type="project" value="GO_Central"/>
</dbReference>
<dbReference type="KEGG" id="smo:SELMODRAFT_230378"/>
<dbReference type="PANTHER" id="PTHR11373:SF4">
    <property type="entry name" value="DEOXYNUCLEOSIDE TRIPHOSPHATE TRIPHOSPHOHYDROLASE SAMHD1"/>
    <property type="match status" value="1"/>
</dbReference>
<dbReference type="InterPro" id="IPR050135">
    <property type="entry name" value="dGTPase-like"/>
</dbReference>
<evidence type="ECO:0000313" key="2">
    <source>
        <dbReference type="EMBL" id="EFJ34900.1"/>
    </source>
</evidence>
<dbReference type="InterPro" id="IPR003607">
    <property type="entry name" value="HD/PDEase_dom"/>
</dbReference>
<dbReference type="SUPFAM" id="SSF109604">
    <property type="entry name" value="HD-domain/PDEase-like"/>
    <property type="match status" value="1"/>
</dbReference>
<dbReference type="PANTHER" id="PTHR11373">
    <property type="entry name" value="DEOXYNUCLEOSIDE TRIPHOSPHATE TRIPHOSPHOHYDROLASE"/>
    <property type="match status" value="1"/>
</dbReference>
<protein>
    <recommendedName>
        <fullName evidence="1">HD/PDEase domain-containing protein</fullName>
    </recommendedName>
</protein>
<dbReference type="GO" id="GO:0005634">
    <property type="term" value="C:nucleus"/>
    <property type="evidence" value="ECO:0000318"/>
    <property type="project" value="GO_Central"/>
</dbReference>
<dbReference type="InterPro" id="IPR006674">
    <property type="entry name" value="HD_domain"/>
</dbReference>
<dbReference type="Gene3D" id="1.10.3210.10">
    <property type="entry name" value="Hypothetical protein af1432"/>
    <property type="match status" value="1"/>
</dbReference>
<dbReference type="GO" id="GO:0008832">
    <property type="term" value="F:dGTPase activity"/>
    <property type="evidence" value="ECO:0000318"/>
    <property type="project" value="GO_Central"/>
</dbReference>
<dbReference type="AlphaFoldDB" id="D8R029"/>
<name>D8R029_SELML</name>
<dbReference type="Gramene" id="EFJ34900">
    <property type="protein sequence ID" value="EFJ34900"/>
    <property type="gene ID" value="SELMODRAFT_230378"/>
</dbReference>
<reference evidence="2 3" key="1">
    <citation type="journal article" date="2011" name="Science">
        <title>The Selaginella genome identifies genetic changes associated with the evolution of vascular plants.</title>
        <authorList>
            <person name="Banks J.A."/>
            <person name="Nishiyama T."/>
            <person name="Hasebe M."/>
            <person name="Bowman J.L."/>
            <person name="Gribskov M."/>
            <person name="dePamphilis C."/>
            <person name="Albert V.A."/>
            <person name="Aono N."/>
            <person name="Aoyama T."/>
            <person name="Ambrose B.A."/>
            <person name="Ashton N.W."/>
            <person name="Axtell M.J."/>
            <person name="Barker E."/>
            <person name="Barker M.S."/>
            <person name="Bennetzen J.L."/>
            <person name="Bonawitz N.D."/>
            <person name="Chapple C."/>
            <person name="Cheng C."/>
            <person name="Correa L.G."/>
            <person name="Dacre M."/>
            <person name="DeBarry J."/>
            <person name="Dreyer I."/>
            <person name="Elias M."/>
            <person name="Engstrom E.M."/>
            <person name="Estelle M."/>
            <person name="Feng L."/>
            <person name="Finet C."/>
            <person name="Floyd S.K."/>
            <person name="Frommer W.B."/>
            <person name="Fujita T."/>
            <person name="Gramzow L."/>
            <person name="Gutensohn M."/>
            <person name="Harholt J."/>
            <person name="Hattori M."/>
            <person name="Heyl A."/>
            <person name="Hirai T."/>
            <person name="Hiwatashi Y."/>
            <person name="Ishikawa M."/>
            <person name="Iwata M."/>
            <person name="Karol K.G."/>
            <person name="Koehler B."/>
            <person name="Kolukisaoglu U."/>
            <person name="Kubo M."/>
            <person name="Kurata T."/>
            <person name="Lalonde S."/>
            <person name="Li K."/>
            <person name="Li Y."/>
            <person name="Litt A."/>
            <person name="Lyons E."/>
            <person name="Manning G."/>
            <person name="Maruyama T."/>
            <person name="Michael T.P."/>
            <person name="Mikami K."/>
            <person name="Miyazaki S."/>
            <person name="Morinaga S."/>
            <person name="Murata T."/>
            <person name="Mueller-Roeber B."/>
            <person name="Nelson D.R."/>
            <person name="Obara M."/>
            <person name="Oguri Y."/>
            <person name="Olmstead R.G."/>
            <person name="Onodera N."/>
            <person name="Petersen B.L."/>
            <person name="Pils B."/>
            <person name="Prigge M."/>
            <person name="Rensing S.A."/>
            <person name="Riano-Pachon D.M."/>
            <person name="Roberts A.W."/>
            <person name="Sato Y."/>
            <person name="Scheller H.V."/>
            <person name="Schulz B."/>
            <person name="Schulz C."/>
            <person name="Shakirov E.V."/>
            <person name="Shibagaki N."/>
            <person name="Shinohara N."/>
            <person name="Shippen D.E."/>
            <person name="Soerensen I."/>
            <person name="Sotooka R."/>
            <person name="Sugimoto N."/>
            <person name="Sugita M."/>
            <person name="Sumikawa N."/>
            <person name="Tanurdzic M."/>
            <person name="Theissen G."/>
            <person name="Ulvskov P."/>
            <person name="Wakazuki S."/>
            <person name="Weng J.K."/>
            <person name="Willats W.W."/>
            <person name="Wipf D."/>
            <person name="Wolf P.G."/>
            <person name="Yang L."/>
            <person name="Zimmer A.D."/>
            <person name="Zhu Q."/>
            <person name="Mitros T."/>
            <person name="Hellsten U."/>
            <person name="Loque D."/>
            <person name="Otillar R."/>
            <person name="Salamov A."/>
            <person name="Schmutz J."/>
            <person name="Shapiro H."/>
            <person name="Lindquist E."/>
            <person name="Lucas S."/>
            <person name="Rokhsar D."/>
            <person name="Grigoriev I.V."/>
        </authorList>
    </citation>
    <scope>NUCLEOTIDE SEQUENCE [LARGE SCALE GENOMIC DNA]</scope>
</reference>
<dbReference type="InParanoid" id="D8R029"/>
<organism evidence="3">
    <name type="scientific">Selaginella moellendorffii</name>
    <name type="common">Spikemoss</name>
    <dbReference type="NCBI Taxonomy" id="88036"/>
    <lineage>
        <taxon>Eukaryota</taxon>
        <taxon>Viridiplantae</taxon>
        <taxon>Streptophyta</taxon>
        <taxon>Embryophyta</taxon>
        <taxon>Tracheophyta</taxon>
        <taxon>Lycopodiopsida</taxon>
        <taxon>Selaginellales</taxon>
        <taxon>Selaginellaceae</taxon>
        <taxon>Selaginella</taxon>
    </lineage>
</organism>
<dbReference type="EMBL" id="GL377569">
    <property type="protein sequence ID" value="EFJ34900.1"/>
    <property type="molecule type" value="Genomic_DNA"/>
</dbReference>
<evidence type="ECO:0000313" key="3">
    <source>
        <dbReference type="Proteomes" id="UP000001514"/>
    </source>
</evidence>
<dbReference type="Gene3D" id="3.30.70.2760">
    <property type="match status" value="1"/>
</dbReference>
<dbReference type="OMA" id="HEDMSER"/>
<sequence length="460" mass="52250">MPLRRNRSDEKDVLDNVHDNIHIDPLAQDFIDTVEFQRLRDVKQLGLCNLVYPGATHSRLEHSLGVYNFARATVFNLDSCWPELELEQSDLTSVGLAGLLHDVGHGPFSHVFENEFLPRIGAGLLKWHHEAMSGKMVDFIVDRNYIDVDAGVLKRVKDMILCSSERGAPQGDKAFLYDIVANGRNGIDVDKFDYILRDTRACGLEPGTFKVCRLMDSMRVIDNEICFRSNVAATICELFVTRGNLFREVYTHPKVKAMELMLADALVMADGFLGISGMVDDPASFWKLDDSLLKAIETSDEPELEASRKLVWRMRRRGRELYQFCDSLKVPAEHAERFSAVTAEDILCYAKGGVLQRDDIVVSNVKIDDACGKSDLLEGVHFFKGYGSTEKLELKAEEVGRSYAGHDVPQRIVRVYVKKYEHLEAACDAFQAFQRERYNVQSQMLRTPDSKRKRKTRRVS</sequence>
<accession>D8R029</accession>
<dbReference type="CDD" id="cd00077">
    <property type="entry name" value="HDc"/>
    <property type="match status" value="1"/>
</dbReference>
<dbReference type="HOGENOM" id="CLU_026821_1_3_1"/>